<proteinExistence type="predicted"/>
<feature type="region of interest" description="Disordered" evidence="1">
    <location>
        <begin position="162"/>
        <end position="182"/>
    </location>
</feature>
<gene>
    <name evidence="2" type="ORF">GA0070560_11247</name>
</gene>
<evidence type="ECO:0000313" key="2">
    <source>
        <dbReference type="EMBL" id="SCG58405.1"/>
    </source>
</evidence>
<accession>A0A1C5IJI6</accession>
<dbReference type="STRING" id="47864.GA0070560_11247"/>
<reference evidence="3" key="1">
    <citation type="submission" date="2016-06" db="EMBL/GenBank/DDBJ databases">
        <authorList>
            <person name="Varghese N."/>
        </authorList>
    </citation>
    <scope>NUCLEOTIDE SEQUENCE [LARGE SCALE GENOMIC DNA]</scope>
    <source>
        <strain evidence="3">DSM 43171</strain>
    </source>
</reference>
<dbReference type="Proteomes" id="UP000199408">
    <property type="component" value="Unassembled WGS sequence"/>
</dbReference>
<dbReference type="EMBL" id="FMDN01000012">
    <property type="protein sequence ID" value="SCG58405.1"/>
    <property type="molecule type" value="Genomic_DNA"/>
</dbReference>
<name>A0A1C5IJI6_9ACTN</name>
<evidence type="ECO:0000256" key="1">
    <source>
        <dbReference type="SAM" id="MobiDB-lite"/>
    </source>
</evidence>
<protein>
    <submittedName>
        <fullName evidence="2">Polyketide cyclase / dehydrase and lipid transport</fullName>
    </submittedName>
</protein>
<dbReference type="SUPFAM" id="SSF55961">
    <property type="entry name" value="Bet v1-like"/>
    <property type="match status" value="1"/>
</dbReference>
<sequence length="182" mass="20078">MRNVQQRVIAAPANAVGRVIDELATPESSAWPSPSWPPLVLDNGLQPGSSGGHGPIRYSVTSHEPGRHVVLTFAPSCGLDGWHELRVTPESDDETRLVHTISATTTGRMRWLWPLVVRWFHEALVHDLFDNAERRVTGTPVAEPARWSPWVRLMRRVRARRSADASLADPGHPGPRTDGTGP</sequence>
<dbReference type="CDD" id="cd07812">
    <property type="entry name" value="SRPBCC"/>
    <property type="match status" value="1"/>
</dbReference>
<keyword evidence="3" id="KW-1185">Reference proteome</keyword>
<organism evidence="2 3">
    <name type="scientific">Micromonospora halophytica</name>
    <dbReference type="NCBI Taxonomy" id="47864"/>
    <lineage>
        <taxon>Bacteria</taxon>
        <taxon>Bacillati</taxon>
        <taxon>Actinomycetota</taxon>
        <taxon>Actinomycetes</taxon>
        <taxon>Micromonosporales</taxon>
        <taxon>Micromonosporaceae</taxon>
        <taxon>Micromonospora</taxon>
    </lineage>
</organism>
<evidence type="ECO:0000313" key="3">
    <source>
        <dbReference type="Proteomes" id="UP000199408"/>
    </source>
</evidence>
<dbReference type="AlphaFoldDB" id="A0A1C5IJI6"/>